<dbReference type="PATRIC" id="fig|49338.4.peg.3281"/>
<dbReference type="FunFam" id="3.30.559.10:FF:000023">
    <property type="entry name" value="Non-ribosomal peptide synthetase"/>
    <property type="match status" value="1"/>
</dbReference>
<dbReference type="InterPro" id="IPR010071">
    <property type="entry name" value="AA_adenyl_dom"/>
</dbReference>
<evidence type="ECO:0000256" key="3">
    <source>
        <dbReference type="ARBA" id="ARBA00022450"/>
    </source>
</evidence>
<name>A0A098B4Y7_DESHA</name>
<dbReference type="RefSeq" id="WP_208925831.1">
    <property type="nucleotide sequence ID" value="NZ_LK996017.1"/>
</dbReference>
<evidence type="ECO:0000313" key="9">
    <source>
        <dbReference type="EMBL" id="CDX02931.1"/>
    </source>
</evidence>
<evidence type="ECO:0000256" key="4">
    <source>
        <dbReference type="ARBA" id="ARBA00022553"/>
    </source>
</evidence>
<dbReference type="InterPro" id="IPR006162">
    <property type="entry name" value="Ppantetheine_attach_site"/>
</dbReference>
<evidence type="ECO:0000259" key="8">
    <source>
        <dbReference type="PROSITE" id="PS50075"/>
    </source>
</evidence>
<dbReference type="InterPro" id="IPR001242">
    <property type="entry name" value="Condensation_dom"/>
</dbReference>
<dbReference type="PANTHER" id="PTHR45527">
    <property type="entry name" value="NONRIBOSOMAL PEPTIDE SYNTHETASE"/>
    <property type="match status" value="1"/>
</dbReference>
<dbReference type="EMBL" id="LK996017">
    <property type="protein sequence ID" value="CDX02931.1"/>
    <property type="molecule type" value="Genomic_DNA"/>
</dbReference>
<dbReference type="GO" id="GO:0005737">
    <property type="term" value="C:cytoplasm"/>
    <property type="evidence" value="ECO:0007669"/>
    <property type="project" value="TreeGrafter"/>
</dbReference>
<dbReference type="Gene3D" id="3.30.559.10">
    <property type="entry name" value="Chloramphenicol acetyltransferase-like domain"/>
    <property type="match status" value="1"/>
</dbReference>
<proteinExistence type="predicted"/>
<dbReference type="PROSITE" id="PS00455">
    <property type="entry name" value="AMP_BINDING"/>
    <property type="match status" value="1"/>
</dbReference>
<sequence length="1193" mass="132970">MEHKELKTAAMEFVGQKVRDLLAVEQIAAHSNLIEEGLSSLMIMQIAGGLRKYKLKISFAALIEKPTLRGWAELINKAKIREAGKVPEGAAERAVERAAEESGDQFPLTDVQYAYWVGRDDGQPLGGVGCHAYLEFHGQFIDPLRLKQAWNALQRHHPMLRAKFFPNGRQAIMPSPYNEEMEVFNLGGLAPDELEEELLSIRSALSHRKLRVEEGEVAGLALALLPDNTGRLFLDVDLLVADVLSLSLIIRDLAEAYLGKKLAEPPQYTFQDYIRSREAESAHQDREEDKGFWEGKLQAMDWAGLQLPLQTKPELIGKTKFSRRQAILGREDWQRIRQTAARYQFTPSMLLLTAYALVLERWCSQESFFINIPLFNRDLEDERISTMVADFTNLLLVEFRRKPGETFLMTMKRVKGTFLENVAHSGYSGVRVQRDHFGKMGGTGFVAPVVFACNIDYPLETPLSRQAFGRVGYMVSQTPQVWLDFQTYVHDEELMLCWDAVDGLFPEGLLDDMFGALQDLIQGLAQHDDWNQGFDVLPPRQQVQRAGELEKLLPLSPPPRTLLDGFLSHVRQDPDSIALIDSGTQREITYGELYRRALAVAGLLVRKGVQPGDYIGIFLPRGCGQIYAILGILMAGGAYVPIGINQPEERRRKLYKQIGLKALVTHRKAFPGRPRDHEGILVVELEAGIDEAGMNRKGSDREGMDTGGLEVGTDTGDLEAGMDTGGPEVGTNPGGLKKPVMVSPRDSAYVIMTSGSTGSPKGVEISHEGAVNTIEDINGKFGISAGDSVLMVSAIDFDLSVYDLFGMLSAGGRVIVLTEENHKDPDVWLTLMQRYSLSVWNSVPVLFDMLVTMAEQRGAPVDLRLVMLSGDWIGLELPRRFYALNRKATVVALGGATEASIWSNYQVVPKRLPPDWITIPYGQPLKNQIYKVMDPWARVCPNYVAGELWIGGAGVAKGYRGDEALTGQKFKTDTIPWYKTGDSGRMWEDGTIELLGRLDNQVKIKGHRIETGEVESALMKLPHVANAVVCLSEEHGDQVLAAYLVAKEKRYLEMEGVKEALAACLPHYMIPAVYVCAGELPLTVNGKPDKKQIRELLKNRWQKRSFAPPQGEMEEQIAKVWQEVLHKQEISRHDNFFKLGGDSLKAVEIVTRAGAVLKLPLMISIQTLFRFPTLGEFALEIAKLGSGYEEEII</sequence>
<dbReference type="Gene3D" id="3.30.300.30">
    <property type="match status" value="1"/>
</dbReference>
<dbReference type="Gene3D" id="1.10.1200.10">
    <property type="entry name" value="ACP-like"/>
    <property type="match status" value="2"/>
</dbReference>
<dbReference type="Pfam" id="PF00550">
    <property type="entry name" value="PP-binding"/>
    <property type="match status" value="2"/>
</dbReference>
<dbReference type="InterPro" id="IPR045851">
    <property type="entry name" value="AMP-bd_C_sf"/>
</dbReference>
<dbReference type="Pfam" id="PF00501">
    <property type="entry name" value="AMP-binding"/>
    <property type="match status" value="1"/>
</dbReference>
<feature type="compositionally biased region" description="Basic and acidic residues" evidence="7">
    <location>
        <begin position="693"/>
        <end position="704"/>
    </location>
</feature>
<reference evidence="9" key="1">
    <citation type="submission" date="2014-07" db="EMBL/GenBank/DDBJ databases">
        <authorList>
            <person name="Hornung V.Bastian."/>
        </authorList>
    </citation>
    <scope>NUCLEOTIDE SEQUENCE</scope>
    <source>
        <strain evidence="9">PCE-S</strain>
    </source>
</reference>
<dbReference type="PANTHER" id="PTHR45527:SF10">
    <property type="entry name" value="PYOCHELIN SYNTHASE PCHF"/>
    <property type="match status" value="1"/>
</dbReference>
<comment type="cofactor">
    <cofactor evidence="1">
        <name>pantetheine 4'-phosphate</name>
        <dbReference type="ChEBI" id="CHEBI:47942"/>
    </cofactor>
</comment>
<dbReference type="Pfam" id="PF13193">
    <property type="entry name" value="AMP-binding_C"/>
    <property type="match status" value="1"/>
</dbReference>
<keyword evidence="5" id="KW-0436">Ligase</keyword>
<keyword evidence="6" id="KW-0045">Antibiotic biosynthesis</keyword>
<dbReference type="InterPro" id="IPR020845">
    <property type="entry name" value="AMP-binding_CS"/>
</dbReference>
<dbReference type="NCBIfam" id="TIGR01733">
    <property type="entry name" value="AA-adenyl-dom"/>
    <property type="match status" value="1"/>
</dbReference>
<dbReference type="InterPro" id="IPR036736">
    <property type="entry name" value="ACP-like_sf"/>
</dbReference>
<dbReference type="SUPFAM" id="SSF47336">
    <property type="entry name" value="ACP-like"/>
    <property type="match status" value="2"/>
</dbReference>
<protein>
    <submittedName>
        <fullName evidence="9">High-molecular-weight protein 2</fullName>
    </submittedName>
</protein>
<evidence type="ECO:0000256" key="6">
    <source>
        <dbReference type="ARBA" id="ARBA00023194"/>
    </source>
</evidence>
<gene>
    <name evidence="9" type="ORF">DPCES_3044</name>
</gene>
<dbReference type="Gene3D" id="3.30.559.30">
    <property type="entry name" value="Nonribosomal peptide synthetase, condensation domain"/>
    <property type="match status" value="1"/>
</dbReference>
<feature type="domain" description="Carrier" evidence="8">
    <location>
        <begin position="1108"/>
        <end position="1185"/>
    </location>
</feature>
<dbReference type="InterPro" id="IPR057737">
    <property type="entry name" value="Condensation_MtbB-like"/>
</dbReference>
<dbReference type="CDD" id="cd19535">
    <property type="entry name" value="Cyc_NRPS"/>
    <property type="match status" value="1"/>
</dbReference>
<dbReference type="GO" id="GO:0043041">
    <property type="term" value="P:amino acid activation for nonribosomal peptide biosynthetic process"/>
    <property type="evidence" value="ECO:0007669"/>
    <property type="project" value="TreeGrafter"/>
</dbReference>
<dbReference type="GO" id="GO:0031177">
    <property type="term" value="F:phosphopantetheine binding"/>
    <property type="evidence" value="ECO:0007669"/>
    <property type="project" value="TreeGrafter"/>
</dbReference>
<dbReference type="InterPro" id="IPR023213">
    <property type="entry name" value="CAT-like_dom_sf"/>
</dbReference>
<dbReference type="GO" id="GO:0017000">
    <property type="term" value="P:antibiotic biosynthetic process"/>
    <property type="evidence" value="ECO:0007669"/>
    <property type="project" value="UniProtKB-KW"/>
</dbReference>
<dbReference type="InterPro" id="IPR042099">
    <property type="entry name" value="ANL_N_sf"/>
</dbReference>
<dbReference type="Gene3D" id="3.40.50.12780">
    <property type="entry name" value="N-terminal domain of ligase-like"/>
    <property type="match status" value="1"/>
</dbReference>
<feature type="domain" description="Carrier" evidence="8">
    <location>
        <begin position="5"/>
        <end position="79"/>
    </location>
</feature>
<organism evidence="9">
    <name type="scientific">Desulfitobacterium hafniense</name>
    <name type="common">Desulfitobacterium frappieri</name>
    <dbReference type="NCBI Taxonomy" id="49338"/>
    <lineage>
        <taxon>Bacteria</taxon>
        <taxon>Bacillati</taxon>
        <taxon>Bacillota</taxon>
        <taxon>Clostridia</taxon>
        <taxon>Eubacteriales</taxon>
        <taxon>Desulfitobacteriaceae</taxon>
        <taxon>Desulfitobacterium</taxon>
    </lineage>
</organism>
<dbReference type="GO" id="GO:0003824">
    <property type="term" value="F:catalytic activity"/>
    <property type="evidence" value="ECO:0007669"/>
    <property type="project" value="InterPro"/>
</dbReference>
<keyword evidence="3" id="KW-0596">Phosphopantetheine</keyword>
<evidence type="ECO:0000256" key="1">
    <source>
        <dbReference type="ARBA" id="ARBA00001957"/>
    </source>
</evidence>
<dbReference type="InterPro" id="IPR009081">
    <property type="entry name" value="PP-bd_ACP"/>
</dbReference>
<accession>A0A098B4Y7</accession>
<keyword evidence="4" id="KW-0597">Phosphoprotein</keyword>
<evidence type="ECO:0000256" key="5">
    <source>
        <dbReference type="ARBA" id="ARBA00022598"/>
    </source>
</evidence>
<dbReference type="PROSITE" id="PS00012">
    <property type="entry name" value="PHOSPHOPANTETHEINE"/>
    <property type="match status" value="1"/>
</dbReference>
<dbReference type="SUPFAM" id="SSF52777">
    <property type="entry name" value="CoA-dependent acyltransferases"/>
    <property type="match status" value="2"/>
</dbReference>
<comment type="pathway">
    <text evidence="2">Siderophore biosynthesis.</text>
</comment>
<dbReference type="GO" id="GO:0044550">
    <property type="term" value="P:secondary metabolite biosynthetic process"/>
    <property type="evidence" value="ECO:0007669"/>
    <property type="project" value="TreeGrafter"/>
</dbReference>
<evidence type="ECO:0000256" key="7">
    <source>
        <dbReference type="SAM" id="MobiDB-lite"/>
    </source>
</evidence>
<dbReference type="InterPro" id="IPR000873">
    <property type="entry name" value="AMP-dep_synth/lig_dom"/>
</dbReference>
<dbReference type="Pfam" id="PF00668">
    <property type="entry name" value="Condensation"/>
    <property type="match status" value="1"/>
</dbReference>
<feature type="region of interest" description="Disordered" evidence="7">
    <location>
        <begin position="693"/>
        <end position="714"/>
    </location>
</feature>
<dbReference type="AlphaFoldDB" id="A0A098B4Y7"/>
<dbReference type="GO" id="GO:0008610">
    <property type="term" value="P:lipid biosynthetic process"/>
    <property type="evidence" value="ECO:0007669"/>
    <property type="project" value="UniProtKB-ARBA"/>
</dbReference>
<dbReference type="PROSITE" id="PS50075">
    <property type="entry name" value="CARRIER"/>
    <property type="match status" value="2"/>
</dbReference>
<evidence type="ECO:0000256" key="2">
    <source>
        <dbReference type="ARBA" id="ARBA00004924"/>
    </source>
</evidence>
<dbReference type="SUPFAM" id="SSF56801">
    <property type="entry name" value="Acetyl-CoA synthetase-like"/>
    <property type="match status" value="1"/>
</dbReference>
<dbReference type="InterPro" id="IPR025110">
    <property type="entry name" value="AMP-bd_C"/>
</dbReference>